<keyword evidence="1" id="KW-0812">Transmembrane</keyword>
<evidence type="ECO:0000313" key="3">
    <source>
        <dbReference type="Proteomes" id="UP000324781"/>
    </source>
</evidence>
<name>A0A1M6KXI6_9FIRM</name>
<sequence length="32" mass="3865">FIIIVSNVGIFAFFSFFVFYKTFFSFIKAFIR</sequence>
<dbReference type="AlphaFoldDB" id="A0A1M6KXI6"/>
<protein>
    <submittedName>
        <fullName evidence="2">Uncharacterized protein</fullName>
    </submittedName>
</protein>
<feature type="non-terminal residue" evidence="2">
    <location>
        <position position="1"/>
    </location>
</feature>
<keyword evidence="3" id="KW-1185">Reference proteome</keyword>
<evidence type="ECO:0000313" key="2">
    <source>
        <dbReference type="EMBL" id="SHJ63592.1"/>
    </source>
</evidence>
<dbReference type="EMBL" id="FQZP01000106">
    <property type="protein sequence ID" value="SHJ63592.1"/>
    <property type="molecule type" value="Genomic_DNA"/>
</dbReference>
<reference evidence="2 3" key="1">
    <citation type="submission" date="2016-11" db="EMBL/GenBank/DDBJ databases">
        <authorList>
            <person name="Varghese N."/>
            <person name="Submissions S."/>
        </authorList>
    </citation>
    <scope>NUCLEOTIDE SEQUENCE [LARGE SCALE GENOMIC DNA]</scope>
    <source>
        <strain evidence="2 3">DSM 19027</strain>
    </source>
</reference>
<gene>
    <name evidence="2" type="ORF">SAMN05444373_11061</name>
</gene>
<evidence type="ECO:0000256" key="1">
    <source>
        <dbReference type="SAM" id="Phobius"/>
    </source>
</evidence>
<keyword evidence="1" id="KW-1133">Transmembrane helix</keyword>
<feature type="transmembrane region" description="Helical" evidence="1">
    <location>
        <begin position="6"/>
        <end position="27"/>
    </location>
</feature>
<organism evidence="2 3">
    <name type="scientific">Thermoclostridium caenicola</name>
    <dbReference type="NCBI Taxonomy" id="659425"/>
    <lineage>
        <taxon>Bacteria</taxon>
        <taxon>Bacillati</taxon>
        <taxon>Bacillota</taxon>
        <taxon>Clostridia</taxon>
        <taxon>Eubacteriales</taxon>
        <taxon>Oscillospiraceae</taxon>
        <taxon>Thermoclostridium</taxon>
    </lineage>
</organism>
<keyword evidence="1" id="KW-0472">Membrane</keyword>
<dbReference type="Proteomes" id="UP000324781">
    <property type="component" value="Unassembled WGS sequence"/>
</dbReference>
<proteinExistence type="predicted"/>
<accession>A0A1M6KXI6</accession>